<dbReference type="GO" id="GO:0003755">
    <property type="term" value="F:peptidyl-prolyl cis-trans isomerase activity"/>
    <property type="evidence" value="ECO:0007669"/>
    <property type="project" value="UniProtKB-KW"/>
</dbReference>
<keyword evidence="5" id="KW-0472">Membrane</keyword>
<dbReference type="AlphaFoldDB" id="A0A7S4RMF4"/>
<feature type="transmembrane region" description="Helical" evidence="5">
    <location>
        <begin position="6"/>
        <end position="24"/>
    </location>
</feature>
<evidence type="ECO:0000256" key="1">
    <source>
        <dbReference type="ARBA" id="ARBA00022729"/>
    </source>
</evidence>
<dbReference type="PROSITE" id="PS50059">
    <property type="entry name" value="FKBP_PPIASE"/>
    <property type="match status" value="1"/>
</dbReference>
<protein>
    <recommendedName>
        <fullName evidence="4">peptidylprolyl isomerase</fullName>
        <ecNumber evidence="4">5.2.1.8</ecNumber>
    </recommendedName>
</protein>
<gene>
    <name evidence="7" type="ORF">AMON00008_LOCUS37723</name>
</gene>
<keyword evidence="4" id="KW-0413">Isomerase</keyword>
<reference evidence="7" key="1">
    <citation type="submission" date="2021-01" db="EMBL/GenBank/DDBJ databases">
        <authorList>
            <person name="Corre E."/>
            <person name="Pelletier E."/>
            <person name="Niang G."/>
            <person name="Scheremetjew M."/>
            <person name="Finn R."/>
            <person name="Kale V."/>
            <person name="Holt S."/>
            <person name="Cochrane G."/>
            <person name="Meng A."/>
            <person name="Brown T."/>
            <person name="Cohen L."/>
        </authorList>
    </citation>
    <scope>NUCLEOTIDE SEQUENCE</scope>
    <source>
        <strain evidence="7">CCMP3105</strain>
    </source>
</reference>
<keyword evidence="5" id="KW-1133">Transmembrane helix</keyword>
<feature type="domain" description="PPIase FKBP-type" evidence="6">
    <location>
        <begin position="66"/>
        <end position="161"/>
    </location>
</feature>
<dbReference type="PANTHER" id="PTHR46222">
    <property type="entry name" value="PEPTIDYL-PROLYL CIS-TRANS ISOMERASE FKBP7/14"/>
    <property type="match status" value="1"/>
</dbReference>
<keyword evidence="3" id="KW-0325">Glycoprotein</keyword>
<keyword evidence="2" id="KW-0677">Repeat</keyword>
<name>A0A7S4RMF4_9DINO</name>
<keyword evidence="5" id="KW-0812">Transmembrane</keyword>
<evidence type="ECO:0000256" key="5">
    <source>
        <dbReference type="SAM" id="Phobius"/>
    </source>
</evidence>
<dbReference type="EC" id="5.2.1.8" evidence="4"/>
<evidence type="ECO:0000313" key="7">
    <source>
        <dbReference type="EMBL" id="CAE4619268.1"/>
    </source>
</evidence>
<keyword evidence="1" id="KW-0732">Signal</keyword>
<accession>A0A7S4RMF4</accession>
<dbReference type="InterPro" id="IPR046357">
    <property type="entry name" value="PPIase_dom_sf"/>
</dbReference>
<keyword evidence="4" id="KW-0697">Rotamase</keyword>
<evidence type="ECO:0000256" key="4">
    <source>
        <dbReference type="PROSITE-ProRule" id="PRU00277"/>
    </source>
</evidence>
<dbReference type="InterPro" id="IPR001179">
    <property type="entry name" value="PPIase_FKBP_dom"/>
</dbReference>
<organism evidence="7">
    <name type="scientific">Alexandrium monilatum</name>
    <dbReference type="NCBI Taxonomy" id="311494"/>
    <lineage>
        <taxon>Eukaryota</taxon>
        <taxon>Sar</taxon>
        <taxon>Alveolata</taxon>
        <taxon>Dinophyceae</taxon>
        <taxon>Gonyaulacales</taxon>
        <taxon>Pyrocystaceae</taxon>
        <taxon>Alexandrium</taxon>
    </lineage>
</organism>
<sequence>MALRFYRITVPISIVLATCYVYYITRKQAGKRSGGNKSRNKQQHFNDVDIVTHHRPSTCSVQARRGDLLQIHYSGYSKKTGKMFATSRNQSEPYVFKLGTCNEREKPECIKGFDRGLAGVCAGEKRKVTIPPRMAFGTEGRPPDIQPNDFIVFNIECIDVDSFGE</sequence>
<proteinExistence type="predicted"/>
<evidence type="ECO:0000256" key="3">
    <source>
        <dbReference type="ARBA" id="ARBA00023180"/>
    </source>
</evidence>
<evidence type="ECO:0000259" key="6">
    <source>
        <dbReference type="PROSITE" id="PS50059"/>
    </source>
</evidence>
<dbReference type="SUPFAM" id="SSF54534">
    <property type="entry name" value="FKBP-like"/>
    <property type="match status" value="1"/>
</dbReference>
<comment type="catalytic activity">
    <reaction evidence="4">
        <text>[protein]-peptidylproline (omega=180) = [protein]-peptidylproline (omega=0)</text>
        <dbReference type="Rhea" id="RHEA:16237"/>
        <dbReference type="Rhea" id="RHEA-COMP:10747"/>
        <dbReference type="Rhea" id="RHEA-COMP:10748"/>
        <dbReference type="ChEBI" id="CHEBI:83833"/>
        <dbReference type="ChEBI" id="CHEBI:83834"/>
        <dbReference type="EC" id="5.2.1.8"/>
    </reaction>
</comment>
<dbReference type="EMBL" id="HBNR01053729">
    <property type="protein sequence ID" value="CAE4619268.1"/>
    <property type="molecule type" value="Transcribed_RNA"/>
</dbReference>
<dbReference type="PANTHER" id="PTHR46222:SF3">
    <property type="entry name" value="PEPTIDYLPROLYL ISOMERASE"/>
    <property type="match status" value="1"/>
</dbReference>
<evidence type="ECO:0000256" key="2">
    <source>
        <dbReference type="ARBA" id="ARBA00022737"/>
    </source>
</evidence>
<dbReference type="InterPro" id="IPR052273">
    <property type="entry name" value="PPIase_FKBP"/>
</dbReference>
<dbReference type="Pfam" id="PF00254">
    <property type="entry name" value="FKBP_C"/>
    <property type="match status" value="1"/>
</dbReference>
<dbReference type="Gene3D" id="3.10.50.40">
    <property type="match status" value="1"/>
</dbReference>